<dbReference type="eggNOG" id="COG0540">
    <property type="taxonomic scope" value="Bacteria"/>
</dbReference>
<comment type="function">
    <text evidence="5 7">Catalyzes the condensation of carbamoyl phosphate and aspartate to form carbamoyl aspartate and inorganic phosphate, the committed step in the de novo pyrimidine nucleotide biosynthesis pathway.</text>
</comment>
<evidence type="ECO:0000256" key="3">
    <source>
        <dbReference type="ARBA" id="ARBA00022679"/>
    </source>
</evidence>
<dbReference type="InterPro" id="IPR006132">
    <property type="entry name" value="Asp/Orn_carbamoyltranf_P-bd"/>
</dbReference>
<keyword evidence="3 7" id="KW-0808">Transferase</keyword>
<gene>
    <name evidence="7" type="primary">pyrB</name>
    <name evidence="10" type="ORF">ALPR1_06530</name>
</gene>
<dbReference type="GO" id="GO:0044205">
    <property type="term" value="P:'de novo' UMP biosynthetic process"/>
    <property type="evidence" value="ECO:0007669"/>
    <property type="project" value="UniProtKB-UniRule"/>
</dbReference>
<comment type="caution">
    <text evidence="10">The sequence shown here is derived from an EMBL/GenBank/DDBJ whole genome shotgun (WGS) entry which is preliminary data.</text>
</comment>
<dbReference type="Gene3D" id="3.40.50.1370">
    <property type="entry name" value="Aspartate/ornithine carbamoyltransferase"/>
    <property type="match status" value="2"/>
</dbReference>
<protein>
    <recommendedName>
        <fullName evidence="7">Aspartate carbamoyltransferase</fullName>
        <ecNumber evidence="7">2.1.3.2</ecNumber>
    </recommendedName>
    <alternativeName>
        <fullName evidence="7">Aspartate transcarbamylase</fullName>
        <shortName evidence="7">ATCase</shortName>
    </alternativeName>
</protein>
<dbReference type="PANTHER" id="PTHR45753">
    <property type="entry name" value="ORNITHINE CARBAMOYLTRANSFERASE, MITOCHONDRIAL"/>
    <property type="match status" value="1"/>
</dbReference>
<comment type="subunit">
    <text evidence="7">Heterododecamer (2C3:3R2) of six catalytic PyrB chains organized as two trimers (C3), and six regulatory PyrI chains organized as three dimers (R2).</text>
</comment>
<name>A3HZ72_9BACT</name>
<dbReference type="UniPathway" id="UPA00070">
    <property type="reaction ID" value="UER00116"/>
</dbReference>
<dbReference type="GO" id="GO:0004070">
    <property type="term" value="F:aspartate carbamoyltransferase activity"/>
    <property type="evidence" value="ECO:0007669"/>
    <property type="project" value="UniProtKB-UniRule"/>
</dbReference>
<dbReference type="RefSeq" id="WP_008199267.1">
    <property type="nucleotide sequence ID" value="NZ_CM001023.1"/>
</dbReference>
<evidence type="ECO:0000313" key="10">
    <source>
        <dbReference type="EMBL" id="EAZ80558.1"/>
    </source>
</evidence>
<feature type="binding site" evidence="7">
    <location>
        <position position="87"/>
    </location>
    <ligand>
        <name>L-aspartate</name>
        <dbReference type="ChEBI" id="CHEBI:29991"/>
    </ligand>
</feature>
<feature type="domain" description="Aspartate/ornithine carbamoyltransferase Asp/Orn-binding" evidence="8">
    <location>
        <begin position="157"/>
        <end position="303"/>
    </location>
</feature>
<feature type="binding site" evidence="7">
    <location>
        <position position="137"/>
    </location>
    <ligand>
        <name>carbamoyl phosphate</name>
        <dbReference type="ChEBI" id="CHEBI:58228"/>
    </ligand>
</feature>
<dbReference type="Pfam" id="PF00185">
    <property type="entry name" value="OTCace"/>
    <property type="match status" value="1"/>
</dbReference>
<dbReference type="InterPro" id="IPR006131">
    <property type="entry name" value="Asp_carbamoyltransf_Asp/Orn-bd"/>
</dbReference>
<sequence length="308" mass="33986">MSQLSTRHLLGIKNISEDDVQLILQTAANFKEVINRPIKKVPSLRDITIANVFFENSTRTRLSFELAEKRLSADVVNFSSGNSSVKKGETLVDTVNNILSMKVDMVVMRHSSPGAPHFLSRNVSANIVNAGDGTHEHPTQALLDSFSIKEKLGDVAGKKVAIIGDILHSRVALSNIFCLQKLGAEVMVCGPITLLPKHIASLGVKVELDVRKALQWCDVANVLRIQLERQQIKYFPSLREYSLYYGINRKMLEELDKEIVIMHPGPINRGVELSSDVADSEHAIILEQVQNGVAVRMAVLYLLAGAKG</sequence>
<comment type="catalytic activity">
    <reaction evidence="6 7">
        <text>carbamoyl phosphate + L-aspartate = N-carbamoyl-L-aspartate + phosphate + H(+)</text>
        <dbReference type="Rhea" id="RHEA:20013"/>
        <dbReference type="ChEBI" id="CHEBI:15378"/>
        <dbReference type="ChEBI" id="CHEBI:29991"/>
        <dbReference type="ChEBI" id="CHEBI:32814"/>
        <dbReference type="ChEBI" id="CHEBI:43474"/>
        <dbReference type="ChEBI" id="CHEBI:58228"/>
        <dbReference type="EC" id="2.1.3.2"/>
    </reaction>
</comment>
<dbReference type="OrthoDB" id="9774690at2"/>
<dbReference type="PRINTS" id="PR00101">
    <property type="entry name" value="ATCASE"/>
</dbReference>
<dbReference type="InterPro" id="IPR006130">
    <property type="entry name" value="Asp/Orn_carbamoylTrfase"/>
</dbReference>
<evidence type="ECO:0000259" key="8">
    <source>
        <dbReference type="Pfam" id="PF00185"/>
    </source>
</evidence>
<dbReference type="SUPFAM" id="SSF53671">
    <property type="entry name" value="Aspartate/ornithine carbamoyltransferase"/>
    <property type="match status" value="1"/>
</dbReference>
<evidence type="ECO:0000259" key="9">
    <source>
        <dbReference type="Pfam" id="PF02729"/>
    </source>
</evidence>
<dbReference type="NCBIfam" id="TIGR00670">
    <property type="entry name" value="asp_carb_tr"/>
    <property type="match status" value="1"/>
</dbReference>
<evidence type="ECO:0000256" key="4">
    <source>
        <dbReference type="ARBA" id="ARBA00022975"/>
    </source>
</evidence>
<dbReference type="InterPro" id="IPR002082">
    <property type="entry name" value="Asp_carbamoyltransf"/>
</dbReference>
<dbReference type="PRINTS" id="PR00100">
    <property type="entry name" value="AOTCASE"/>
</dbReference>
<feature type="domain" description="Aspartate/ornithine carbamoyltransferase carbamoyl-P binding" evidence="9">
    <location>
        <begin position="7"/>
        <end position="150"/>
    </location>
</feature>
<dbReference type="InterPro" id="IPR036901">
    <property type="entry name" value="Asp/Orn_carbamoylTrfase_sf"/>
</dbReference>
<organism evidence="10 11">
    <name type="scientific">Algoriphagus machipongonensis</name>
    <dbReference type="NCBI Taxonomy" id="388413"/>
    <lineage>
        <taxon>Bacteria</taxon>
        <taxon>Pseudomonadati</taxon>
        <taxon>Bacteroidota</taxon>
        <taxon>Cytophagia</taxon>
        <taxon>Cytophagales</taxon>
        <taxon>Cyclobacteriaceae</taxon>
        <taxon>Algoriphagus</taxon>
    </lineage>
</organism>
<evidence type="ECO:0000256" key="2">
    <source>
        <dbReference type="ARBA" id="ARBA00008896"/>
    </source>
</evidence>
<dbReference type="Proteomes" id="UP000003919">
    <property type="component" value="Chromosome"/>
</dbReference>
<dbReference type="HAMAP" id="MF_00001">
    <property type="entry name" value="Asp_carb_tr"/>
    <property type="match status" value="1"/>
</dbReference>
<evidence type="ECO:0000256" key="1">
    <source>
        <dbReference type="ARBA" id="ARBA00004852"/>
    </source>
</evidence>
<proteinExistence type="inferred from homology"/>
<feature type="binding site" evidence="7">
    <location>
        <position position="59"/>
    </location>
    <ligand>
        <name>carbamoyl phosphate</name>
        <dbReference type="ChEBI" id="CHEBI:58228"/>
    </ligand>
</feature>
<reference evidence="10 11" key="1">
    <citation type="journal article" date="2011" name="J. Bacteriol.">
        <title>Complete genome sequence of Algoriphagus sp. PR1, bacterial prey of a colony-forming choanoflagellate.</title>
        <authorList>
            <person name="Alegado R.A."/>
            <person name="Ferriera S."/>
            <person name="Nusbaum C."/>
            <person name="Young S.K."/>
            <person name="Zeng Q."/>
            <person name="Imamovic A."/>
            <person name="Fairclough S.R."/>
            <person name="King N."/>
        </authorList>
    </citation>
    <scope>NUCLEOTIDE SEQUENCE [LARGE SCALE GENOMIC DNA]</scope>
    <source>
        <strain evidence="10 11">PR1</strain>
    </source>
</reference>
<dbReference type="GO" id="GO:0016597">
    <property type="term" value="F:amino acid binding"/>
    <property type="evidence" value="ECO:0007669"/>
    <property type="project" value="InterPro"/>
</dbReference>
<evidence type="ECO:0000256" key="6">
    <source>
        <dbReference type="ARBA" id="ARBA00048859"/>
    </source>
</evidence>
<comment type="pathway">
    <text evidence="1 7">Pyrimidine metabolism; UMP biosynthesis via de novo pathway; (S)-dihydroorotate from bicarbonate: step 2/3.</text>
</comment>
<feature type="binding site" evidence="7">
    <location>
        <position position="60"/>
    </location>
    <ligand>
        <name>carbamoyl phosphate</name>
        <dbReference type="ChEBI" id="CHEBI:58228"/>
    </ligand>
</feature>
<evidence type="ECO:0000256" key="7">
    <source>
        <dbReference type="HAMAP-Rule" id="MF_00001"/>
    </source>
</evidence>
<dbReference type="HOGENOM" id="CLU_043846_2_0_10"/>
<dbReference type="GO" id="GO:0006207">
    <property type="term" value="P:'de novo' pyrimidine nucleobase biosynthetic process"/>
    <property type="evidence" value="ECO:0007669"/>
    <property type="project" value="InterPro"/>
</dbReference>
<dbReference type="Pfam" id="PF02729">
    <property type="entry name" value="OTCace_N"/>
    <property type="match status" value="1"/>
</dbReference>
<keyword evidence="4 7" id="KW-0665">Pyrimidine biosynthesis</keyword>
<evidence type="ECO:0000256" key="5">
    <source>
        <dbReference type="ARBA" id="ARBA00043884"/>
    </source>
</evidence>
<feature type="binding site" evidence="7">
    <location>
        <position position="265"/>
    </location>
    <ligand>
        <name>carbamoyl phosphate</name>
        <dbReference type="ChEBI" id="CHEBI:58228"/>
    </ligand>
</feature>
<dbReference type="NCBIfam" id="NF002032">
    <property type="entry name" value="PRK00856.1"/>
    <property type="match status" value="1"/>
</dbReference>
<feature type="binding site" evidence="7">
    <location>
        <position position="109"/>
    </location>
    <ligand>
        <name>carbamoyl phosphate</name>
        <dbReference type="ChEBI" id="CHEBI:58228"/>
    </ligand>
</feature>
<keyword evidence="11" id="KW-1185">Reference proteome</keyword>
<evidence type="ECO:0000313" key="11">
    <source>
        <dbReference type="Proteomes" id="UP000003919"/>
    </source>
</evidence>
<dbReference type="EMBL" id="AAXU02000001">
    <property type="protein sequence ID" value="EAZ80558.1"/>
    <property type="molecule type" value="Genomic_DNA"/>
</dbReference>
<dbReference type="PROSITE" id="PS00097">
    <property type="entry name" value="CARBAMOYLTRANSFERASE"/>
    <property type="match status" value="1"/>
</dbReference>
<dbReference type="GO" id="GO:0006520">
    <property type="term" value="P:amino acid metabolic process"/>
    <property type="evidence" value="ECO:0007669"/>
    <property type="project" value="InterPro"/>
</dbReference>
<comment type="similarity">
    <text evidence="2 7">Belongs to the aspartate/ornithine carbamoyltransferase superfamily. ATCase family.</text>
</comment>
<dbReference type="PANTHER" id="PTHR45753:SF6">
    <property type="entry name" value="ASPARTATE CARBAMOYLTRANSFERASE"/>
    <property type="match status" value="1"/>
</dbReference>
<feature type="binding site" evidence="7">
    <location>
        <position position="224"/>
    </location>
    <ligand>
        <name>L-aspartate</name>
        <dbReference type="ChEBI" id="CHEBI:29991"/>
    </ligand>
</feature>
<dbReference type="AlphaFoldDB" id="A3HZ72"/>
<feature type="binding site" evidence="7">
    <location>
        <position position="170"/>
    </location>
    <ligand>
        <name>L-aspartate</name>
        <dbReference type="ChEBI" id="CHEBI:29991"/>
    </ligand>
</feature>
<dbReference type="EMBL" id="CM001023">
    <property type="protein sequence ID" value="EAZ80558.1"/>
    <property type="molecule type" value="Genomic_DNA"/>
</dbReference>
<dbReference type="STRING" id="388413.ALPR1_06530"/>
<dbReference type="EC" id="2.1.3.2" evidence="7"/>
<accession>A3HZ72</accession>
<feature type="binding site" evidence="7">
    <location>
        <position position="266"/>
    </location>
    <ligand>
        <name>carbamoyl phosphate</name>
        <dbReference type="ChEBI" id="CHEBI:58228"/>
    </ligand>
</feature>
<feature type="binding site" evidence="7">
    <location>
        <position position="140"/>
    </location>
    <ligand>
        <name>carbamoyl phosphate</name>
        <dbReference type="ChEBI" id="CHEBI:58228"/>
    </ligand>
</feature>